<dbReference type="AlphaFoldDB" id="A0A0S4KTK7"/>
<evidence type="ECO:0000259" key="1">
    <source>
        <dbReference type="Pfam" id="PF11845"/>
    </source>
</evidence>
<dbReference type="RefSeq" id="WP_062484528.1">
    <property type="nucleotide sequence ID" value="NZ_LN885086.1"/>
</dbReference>
<dbReference type="Pfam" id="PF11845">
    <property type="entry name" value="Tll0287-like"/>
    <property type="match status" value="1"/>
</dbReference>
<evidence type="ECO:0000313" key="3">
    <source>
        <dbReference type="Proteomes" id="UP000066284"/>
    </source>
</evidence>
<evidence type="ECO:0000313" key="2">
    <source>
        <dbReference type="EMBL" id="CUQ66520.1"/>
    </source>
</evidence>
<dbReference type="EMBL" id="LN885086">
    <property type="protein sequence ID" value="CUQ66520.1"/>
    <property type="molecule type" value="Genomic_DNA"/>
</dbReference>
<dbReference type="PROSITE" id="PS51257">
    <property type="entry name" value="PROKAR_LIPOPROTEIN"/>
    <property type="match status" value="1"/>
</dbReference>
<protein>
    <recommendedName>
        <fullName evidence="1">Tll0287-like domain-containing protein</fullName>
    </recommendedName>
</protein>
<feature type="domain" description="Tll0287-like" evidence="1">
    <location>
        <begin position="45"/>
        <end position="196"/>
    </location>
</feature>
<gene>
    <name evidence="2" type="ORF">NITINOP_1545</name>
</gene>
<dbReference type="InterPro" id="IPR021796">
    <property type="entry name" value="Tll0287-like_dom"/>
</dbReference>
<proteinExistence type="predicted"/>
<dbReference type="KEGG" id="nio:NITINOP_1545"/>
<keyword evidence="3" id="KW-1185">Reference proteome</keyword>
<name>A0A0S4KTK7_9BACT</name>
<sequence>MGSIRVTIRIAVCAFVTVGCLWSGASFLLAKEALGADGIPPDKVADYIHAILEANRTVYTTSIVNRLQEKGLLSATEHWERDNTLPLPAQLLQHTGRIVAESGRGIRFRLIGLSPIYQRNAPATQFERQALETLRKRPEQPVTGIVTSGKKRYFQAIYADRAVSPACVSCHNTHPLSPKQDFKLNDVMGAIAITIPLE</sequence>
<reference evidence="3" key="1">
    <citation type="submission" date="2015-09" db="EMBL/GenBank/DDBJ databases">
        <authorList>
            <person name="Daims H."/>
        </authorList>
    </citation>
    <scope>NUCLEOTIDE SEQUENCE [LARGE SCALE GENOMIC DNA]</scope>
</reference>
<organism evidence="2 3">
    <name type="scientific">Candidatus Nitrospira inopinata</name>
    <dbReference type="NCBI Taxonomy" id="1715989"/>
    <lineage>
        <taxon>Bacteria</taxon>
        <taxon>Pseudomonadati</taxon>
        <taxon>Nitrospirota</taxon>
        <taxon>Nitrospiria</taxon>
        <taxon>Nitrospirales</taxon>
        <taxon>Nitrospiraceae</taxon>
        <taxon>Nitrospira</taxon>
    </lineage>
</organism>
<dbReference type="Proteomes" id="UP000066284">
    <property type="component" value="Chromosome 1"/>
</dbReference>
<accession>A0A0S4KTK7</accession>
<dbReference type="STRING" id="1715989.NITINOP_1545"/>
<dbReference type="OrthoDB" id="5800769at2"/>